<evidence type="ECO:0000313" key="3">
    <source>
        <dbReference type="Proteomes" id="UP000239156"/>
    </source>
</evidence>
<dbReference type="EMBL" id="PKSL01000160">
    <property type="protein sequence ID" value="POW01377.1"/>
    <property type="molecule type" value="Genomic_DNA"/>
</dbReference>
<proteinExistence type="predicted"/>
<feature type="compositionally biased region" description="Acidic residues" evidence="1">
    <location>
        <begin position="80"/>
        <end position="91"/>
    </location>
</feature>
<dbReference type="Proteomes" id="UP000239156">
    <property type="component" value="Unassembled WGS sequence"/>
</dbReference>
<dbReference type="AlphaFoldDB" id="A0A2S4UVR8"/>
<accession>A0A2S4UVR8</accession>
<comment type="caution">
    <text evidence="2">The sequence shown here is derived from an EMBL/GenBank/DDBJ whole genome shotgun (WGS) entry which is preliminary data.</text>
</comment>
<feature type="compositionally biased region" description="Basic and acidic residues" evidence="1">
    <location>
        <begin position="69"/>
        <end position="79"/>
    </location>
</feature>
<feature type="region of interest" description="Disordered" evidence="1">
    <location>
        <begin position="1"/>
        <end position="91"/>
    </location>
</feature>
<dbReference type="VEuPathDB" id="FungiDB:PSTT_12506"/>
<keyword evidence="3" id="KW-1185">Reference proteome</keyword>
<evidence type="ECO:0000256" key="1">
    <source>
        <dbReference type="SAM" id="MobiDB-lite"/>
    </source>
</evidence>
<reference evidence="2" key="1">
    <citation type="submission" date="2017-12" db="EMBL/GenBank/DDBJ databases">
        <title>Gene loss provides genomic basis for host adaptation in cereal stripe rust fungi.</title>
        <authorList>
            <person name="Xia C."/>
        </authorList>
    </citation>
    <scope>NUCLEOTIDE SEQUENCE [LARGE SCALE GENOMIC DNA]</scope>
    <source>
        <strain evidence="2">93-210</strain>
    </source>
</reference>
<evidence type="ECO:0000313" key="2">
    <source>
        <dbReference type="EMBL" id="POW01377.1"/>
    </source>
</evidence>
<feature type="compositionally biased region" description="Acidic residues" evidence="1">
    <location>
        <begin position="41"/>
        <end position="60"/>
    </location>
</feature>
<sequence>MLSSQHDRYNSSKDKSNQPKFKKIDVGLEVRKGAEDRDYLDLGDIEGQEFGKEEDEEEEGDQRPKKKNRLEEVTRKKYSEEEEEEEDFVPG</sequence>
<name>A0A2S4UVR8_9BASI</name>
<gene>
    <name evidence="2" type="ORF">PSTT_12506</name>
</gene>
<feature type="compositionally biased region" description="Basic and acidic residues" evidence="1">
    <location>
        <begin position="1"/>
        <end position="40"/>
    </location>
</feature>
<organism evidence="2 3">
    <name type="scientific">Puccinia striiformis</name>
    <dbReference type="NCBI Taxonomy" id="27350"/>
    <lineage>
        <taxon>Eukaryota</taxon>
        <taxon>Fungi</taxon>
        <taxon>Dikarya</taxon>
        <taxon>Basidiomycota</taxon>
        <taxon>Pucciniomycotina</taxon>
        <taxon>Pucciniomycetes</taxon>
        <taxon>Pucciniales</taxon>
        <taxon>Pucciniaceae</taxon>
        <taxon>Puccinia</taxon>
    </lineage>
</organism>
<protein>
    <submittedName>
        <fullName evidence="2">Uncharacterized protein</fullName>
    </submittedName>
</protein>